<keyword evidence="1" id="KW-1133">Transmembrane helix</keyword>
<reference evidence="3" key="1">
    <citation type="submission" date="2018-08" db="EMBL/GenBank/DDBJ databases">
        <authorList>
            <person name="Liu Z.-W."/>
            <person name="Du Z.-J."/>
        </authorList>
    </citation>
    <scope>NUCLEOTIDE SEQUENCE [LARGE SCALE GENOMIC DNA]</scope>
    <source>
        <strain evidence="3">H4X</strain>
    </source>
</reference>
<evidence type="ECO:0000313" key="2">
    <source>
        <dbReference type="EMBL" id="RDV17003.1"/>
    </source>
</evidence>
<keyword evidence="3" id="KW-1185">Reference proteome</keyword>
<protein>
    <recommendedName>
        <fullName evidence="4">DUF2938 domain-containing protein</fullName>
    </recommendedName>
</protein>
<keyword evidence="1" id="KW-0812">Transmembrane</keyword>
<accession>A0A3D8LHT3</accession>
<dbReference type="EMBL" id="QRGR01000001">
    <property type="protein sequence ID" value="RDV17003.1"/>
    <property type="molecule type" value="Genomic_DNA"/>
</dbReference>
<keyword evidence="1" id="KW-0472">Membrane</keyword>
<gene>
    <name evidence="2" type="ORF">DXT99_00340</name>
</gene>
<feature type="transmembrane region" description="Helical" evidence="1">
    <location>
        <begin position="126"/>
        <end position="148"/>
    </location>
</feature>
<evidence type="ECO:0000256" key="1">
    <source>
        <dbReference type="SAM" id="Phobius"/>
    </source>
</evidence>
<evidence type="ECO:0008006" key="4">
    <source>
        <dbReference type="Google" id="ProtNLM"/>
    </source>
</evidence>
<feature type="transmembrane region" description="Helical" evidence="1">
    <location>
        <begin position="92"/>
        <end position="114"/>
    </location>
</feature>
<dbReference type="Proteomes" id="UP000256708">
    <property type="component" value="Unassembled WGS sequence"/>
</dbReference>
<evidence type="ECO:0000313" key="3">
    <source>
        <dbReference type="Proteomes" id="UP000256708"/>
    </source>
</evidence>
<feature type="transmembrane region" description="Helical" evidence="1">
    <location>
        <begin position="60"/>
        <end position="80"/>
    </location>
</feature>
<proteinExistence type="predicted"/>
<name>A0A3D8LHT3_9BACT</name>
<comment type="caution">
    <text evidence="2">The sequence shown here is derived from an EMBL/GenBank/DDBJ whole genome shotgun (WGS) entry which is preliminary data.</text>
</comment>
<dbReference type="RefSeq" id="WP_115563523.1">
    <property type="nucleotide sequence ID" value="NZ_QRGR01000001.1"/>
</dbReference>
<sequence>MKFLYAVIAGLAATAAMTAFLYLLSYATHRVMKVTKILGTMLLSRTQPDGSLSDAGSTRAIGNLAHYAVGVFFALMYLAAWNSGVGLLTASWGLFLGLGHGIIAMVVWYFFFMVHPKPPLLKLRTYLSTLILAHVIFGFVVTYTFYLLTEPGYSFWQ</sequence>
<dbReference type="OrthoDB" id="673991at2"/>
<organism evidence="2 3">
    <name type="scientific">Pontibacter diazotrophicus</name>
    <dbReference type="NCBI Taxonomy" id="1400979"/>
    <lineage>
        <taxon>Bacteria</taxon>
        <taxon>Pseudomonadati</taxon>
        <taxon>Bacteroidota</taxon>
        <taxon>Cytophagia</taxon>
        <taxon>Cytophagales</taxon>
        <taxon>Hymenobacteraceae</taxon>
        <taxon>Pontibacter</taxon>
    </lineage>
</organism>
<dbReference type="AlphaFoldDB" id="A0A3D8LHT3"/>
<feature type="transmembrane region" description="Helical" evidence="1">
    <location>
        <begin position="6"/>
        <end position="27"/>
    </location>
</feature>